<comment type="caution">
    <text evidence="2">The sequence shown here is derived from an EMBL/GenBank/DDBJ whole genome shotgun (WGS) entry which is preliminary data.</text>
</comment>
<name>A0A484F2F6_9EURY</name>
<keyword evidence="1" id="KW-0175">Coiled coil</keyword>
<reference evidence="2 3" key="1">
    <citation type="submission" date="2019-03" db="EMBL/GenBank/DDBJ databases">
        <title>Genomic Encyclopedia of Type Strains, Phase IV (KMG-IV): sequencing the most valuable type-strain genomes for metagenomic binning, comparative biology and taxonomic classification.</title>
        <authorList>
            <person name="Goeker M."/>
        </authorList>
    </citation>
    <scope>NUCLEOTIDE SEQUENCE [LARGE SCALE GENOMIC DNA]</scope>
    <source>
        <strain evidence="2 3">DSM 13328</strain>
    </source>
</reference>
<dbReference type="RefSeq" id="WP_133517815.1">
    <property type="nucleotide sequence ID" value="NZ_JAHDUW010000001.1"/>
</dbReference>
<dbReference type="NCBIfam" id="TIGR02926">
    <property type="entry name" value="AhaH"/>
    <property type="match status" value="1"/>
</dbReference>
<sequence>MANNEILSEIKKAEEDAKKAVSEATEAKNQTIAKARAEARQIVEDGEEDAVKTAQNALRSGEAEIDAKRNEIVEKGVREAESVAMKSQSNIPKAVDFLLEEFEREIRV</sequence>
<dbReference type="OrthoDB" id="147599at2157"/>
<evidence type="ECO:0000256" key="1">
    <source>
        <dbReference type="SAM" id="Coils"/>
    </source>
</evidence>
<dbReference type="InterPro" id="IPR014275">
    <property type="entry name" value="ATPase_A1A0-cplx_hsu"/>
</dbReference>
<dbReference type="Proteomes" id="UP000294855">
    <property type="component" value="Unassembled WGS sequence"/>
</dbReference>
<gene>
    <name evidence="2" type="ORF">C7391_1364</name>
</gene>
<feature type="coiled-coil region" evidence="1">
    <location>
        <begin position="3"/>
        <end position="71"/>
    </location>
</feature>
<protein>
    <submittedName>
        <fullName evidence="2">V/A-type H+-transporting ATPase subunit G/H</fullName>
    </submittedName>
</protein>
<evidence type="ECO:0000313" key="3">
    <source>
        <dbReference type="Proteomes" id="UP000294855"/>
    </source>
</evidence>
<organism evidence="2 3">
    <name type="scientific">Methanimicrococcus blatticola</name>
    <dbReference type="NCBI Taxonomy" id="91560"/>
    <lineage>
        <taxon>Archaea</taxon>
        <taxon>Methanobacteriati</taxon>
        <taxon>Methanobacteriota</taxon>
        <taxon>Stenosarchaea group</taxon>
        <taxon>Methanomicrobia</taxon>
        <taxon>Methanosarcinales</taxon>
        <taxon>Methanosarcinaceae</taxon>
        <taxon>Methanimicrococcus</taxon>
    </lineage>
</organism>
<keyword evidence="3" id="KW-1185">Reference proteome</keyword>
<evidence type="ECO:0000313" key="2">
    <source>
        <dbReference type="EMBL" id="TDQ67811.1"/>
    </source>
</evidence>
<proteinExistence type="predicted"/>
<accession>A0A484F2F6</accession>
<dbReference type="AlphaFoldDB" id="A0A484F2F6"/>
<dbReference type="Gene3D" id="1.20.5.2950">
    <property type="match status" value="1"/>
</dbReference>
<dbReference type="EMBL" id="SNYS01000010">
    <property type="protein sequence ID" value="TDQ67811.1"/>
    <property type="molecule type" value="Genomic_DNA"/>
</dbReference>